<accession>A1CHS6</accession>
<dbReference type="AlphaFoldDB" id="A1CHS6"/>
<proteinExistence type="predicted"/>
<dbReference type="eggNOG" id="ENOG502RNIF">
    <property type="taxonomic scope" value="Eukaryota"/>
</dbReference>
<dbReference type="OMA" id="EDISQHC"/>
<dbReference type="RefSeq" id="XP_001271857.1">
    <property type="nucleotide sequence ID" value="XM_001271856.1"/>
</dbReference>
<dbReference type="GeneID" id="4704041"/>
<sequence>MARLSYRIGLSLQRHALRQSYAYVPQQQSRLVSVNIKRKIPNHEPTTSQILRFALTGTTKTLTQDVSNPDLDEHLKEIFHGEWPLSAVPPPLWSSFHSETAPVDKEVFFRGLKHDVRNLRHLQTFIERHVNGGNACVLLQANHCQPFAQALERCHRQHPAGEILAVLNAIISKLEKMRVPVSKDLYVLGLHYACLAYSATAIERHVQGYLAVSYKRLDLDSSISLVDALNASLQSFELKGNFPNTKLMLSQVSGESNDGSTPRFTLDRVLYWAEPHRSTTFMNRYFSLLVKLGSTDLIQSMWNRFLRRLSSKSKEHEFHVAYTCALALINNGNSSIAASYLSQISQHANGTLPYISNYEDLNVFLQERQICEVLPRLSGEVEYIQVLQVSLERIERRLGIEWMPRKELHTKISDPDCIASGQPLLTMDGDSAGYGSTERLIAEIQALGRSKSLADFGRIAHALDEHDDGEIPIVLSSTGNTSLEFSWIPHRCPIEFMDFCPESTDGTILLPPSTVGLFRLDPHNAGLSSADTRPLHLMQLGSLVMRPKSSSGNPLANALEWKESGYIAALDRTSGQLLAIFIGKSQGPISSGSQSHIPQPPPGLSAVMAIEPCCDGYEPQHWNFPPSPGIDVGRCYVDVDPCLDLVP</sequence>
<protein>
    <submittedName>
        <fullName evidence="1">Uncharacterized protein</fullName>
    </submittedName>
</protein>
<gene>
    <name evidence="1" type="ORF">ACLA_049030</name>
</gene>
<evidence type="ECO:0000313" key="1">
    <source>
        <dbReference type="EMBL" id="EAW10431.1"/>
    </source>
</evidence>
<reference evidence="1 2" key="1">
    <citation type="journal article" date="2008" name="PLoS Genet.">
        <title>Genomic islands in the pathogenic filamentous fungus Aspergillus fumigatus.</title>
        <authorList>
            <person name="Fedorova N.D."/>
            <person name="Khaldi N."/>
            <person name="Joardar V.S."/>
            <person name="Maiti R."/>
            <person name="Amedeo P."/>
            <person name="Anderson M.J."/>
            <person name="Crabtree J."/>
            <person name="Silva J.C."/>
            <person name="Badger J.H."/>
            <person name="Albarraq A."/>
            <person name="Angiuoli S."/>
            <person name="Bussey H."/>
            <person name="Bowyer P."/>
            <person name="Cotty P.J."/>
            <person name="Dyer P.S."/>
            <person name="Egan A."/>
            <person name="Galens K."/>
            <person name="Fraser-Liggett C.M."/>
            <person name="Haas B.J."/>
            <person name="Inman J.M."/>
            <person name="Kent R."/>
            <person name="Lemieux S."/>
            <person name="Malavazi I."/>
            <person name="Orvis J."/>
            <person name="Roemer T."/>
            <person name="Ronning C.M."/>
            <person name="Sundaram J.P."/>
            <person name="Sutton G."/>
            <person name="Turner G."/>
            <person name="Venter J.C."/>
            <person name="White O.R."/>
            <person name="Whitty B.R."/>
            <person name="Youngman P."/>
            <person name="Wolfe K.H."/>
            <person name="Goldman G.H."/>
            <person name="Wortman J.R."/>
            <person name="Jiang B."/>
            <person name="Denning D.W."/>
            <person name="Nierman W.C."/>
        </authorList>
    </citation>
    <scope>NUCLEOTIDE SEQUENCE [LARGE SCALE GENOMIC DNA]</scope>
    <source>
        <strain evidence="2">ATCC 1007 / CBS 513.65 / DSM 816 / NCTC 3887 / NRRL 1</strain>
    </source>
</reference>
<organism evidence="1 2">
    <name type="scientific">Aspergillus clavatus (strain ATCC 1007 / CBS 513.65 / DSM 816 / NCTC 3887 / NRRL 1 / QM 1276 / 107)</name>
    <dbReference type="NCBI Taxonomy" id="344612"/>
    <lineage>
        <taxon>Eukaryota</taxon>
        <taxon>Fungi</taxon>
        <taxon>Dikarya</taxon>
        <taxon>Ascomycota</taxon>
        <taxon>Pezizomycotina</taxon>
        <taxon>Eurotiomycetes</taxon>
        <taxon>Eurotiomycetidae</taxon>
        <taxon>Eurotiales</taxon>
        <taxon>Aspergillaceae</taxon>
        <taxon>Aspergillus</taxon>
        <taxon>Aspergillus subgen. Fumigati</taxon>
    </lineage>
</organism>
<evidence type="ECO:0000313" key="2">
    <source>
        <dbReference type="Proteomes" id="UP000006701"/>
    </source>
</evidence>
<dbReference type="Proteomes" id="UP000006701">
    <property type="component" value="Unassembled WGS sequence"/>
</dbReference>
<dbReference type="OrthoDB" id="4442598at2759"/>
<dbReference type="KEGG" id="act:ACLA_049030"/>
<dbReference type="HOGENOM" id="CLU_027893_0_0_1"/>
<name>A1CHS6_ASPCL</name>
<dbReference type="EMBL" id="DS027054">
    <property type="protein sequence ID" value="EAW10431.1"/>
    <property type="molecule type" value="Genomic_DNA"/>
</dbReference>
<dbReference type="STRING" id="344612.A1CHS6"/>
<keyword evidence="2" id="KW-1185">Reference proteome</keyword>
<dbReference type="VEuPathDB" id="FungiDB:ACLA_049030"/>